<dbReference type="Proteomes" id="UP000236161">
    <property type="component" value="Unassembled WGS sequence"/>
</dbReference>
<organism evidence="2 3">
    <name type="scientific">Apostasia shenzhenica</name>
    <dbReference type="NCBI Taxonomy" id="1088818"/>
    <lineage>
        <taxon>Eukaryota</taxon>
        <taxon>Viridiplantae</taxon>
        <taxon>Streptophyta</taxon>
        <taxon>Embryophyta</taxon>
        <taxon>Tracheophyta</taxon>
        <taxon>Spermatophyta</taxon>
        <taxon>Magnoliopsida</taxon>
        <taxon>Liliopsida</taxon>
        <taxon>Asparagales</taxon>
        <taxon>Orchidaceae</taxon>
        <taxon>Apostasioideae</taxon>
        <taxon>Apostasia</taxon>
    </lineage>
</organism>
<keyword evidence="3" id="KW-1185">Reference proteome</keyword>
<feature type="region of interest" description="Disordered" evidence="1">
    <location>
        <begin position="72"/>
        <end position="92"/>
    </location>
</feature>
<protein>
    <submittedName>
        <fullName evidence="2">Uncharacterized protein</fullName>
    </submittedName>
</protein>
<evidence type="ECO:0000313" key="2">
    <source>
        <dbReference type="EMBL" id="PKA53973.1"/>
    </source>
</evidence>
<sequence length="108" mass="12311">MNGHRRNRQRPSIAGSVLPAAGSSHRSLAEIISGAGFFHSYRASWLLLHLPISLGHRTPRKYQRVRLLRAESLDRRKPPRSERDGDGDDSEVRGIRFRTASVEWKLDL</sequence>
<proteinExistence type="predicted"/>
<name>A0A2I0AEL4_9ASPA</name>
<dbReference type="AlphaFoldDB" id="A0A2I0AEL4"/>
<gene>
    <name evidence="2" type="ORF">AXF42_Ash016138</name>
</gene>
<evidence type="ECO:0000256" key="1">
    <source>
        <dbReference type="SAM" id="MobiDB-lite"/>
    </source>
</evidence>
<reference evidence="2 3" key="1">
    <citation type="journal article" date="2017" name="Nature">
        <title>The Apostasia genome and the evolution of orchids.</title>
        <authorList>
            <person name="Zhang G.Q."/>
            <person name="Liu K.W."/>
            <person name="Li Z."/>
            <person name="Lohaus R."/>
            <person name="Hsiao Y.Y."/>
            <person name="Niu S.C."/>
            <person name="Wang J.Y."/>
            <person name="Lin Y.C."/>
            <person name="Xu Q."/>
            <person name="Chen L.J."/>
            <person name="Yoshida K."/>
            <person name="Fujiwara S."/>
            <person name="Wang Z.W."/>
            <person name="Zhang Y.Q."/>
            <person name="Mitsuda N."/>
            <person name="Wang M."/>
            <person name="Liu G.H."/>
            <person name="Pecoraro L."/>
            <person name="Huang H.X."/>
            <person name="Xiao X.J."/>
            <person name="Lin M."/>
            <person name="Wu X.Y."/>
            <person name="Wu W.L."/>
            <person name="Chen Y.Y."/>
            <person name="Chang S.B."/>
            <person name="Sakamoto S."/>
            <person name="Ohme-Takagi M."/>
            <person name="Yagi M."/>
            <person name="Zeng S.J."/>
            <person name="Shen C.Y."/>
            <person name="Yeh C.M."/>
            <person name="Luo Y.B."/>
            <person name="Tsai W.C."/>
            <person name="Van de Peer Y."/>
            <person name="Liu Z.J."/>
        </authorList>
    </citation>
    <scope>NUCLEOTIDE SEQUENCE [LARGE SCALE GENOMIC DNA]</scope>
    <source>
        <strain evidence="3">cv. Shenzhen</strain>
        <tissue evidence="2">Stem</tissue>
    </source>
</reference>
<dbReference type="EMBL" id="KZ451987">
    <property type="protein sequence ID" value="PKA53973.1"/>
    <property type="molecule type" value="Genomic_DNA"/>
</dbReference>
<accession>A0A2I0AEL4</accession>
<evidence type="ECO:0000313" key="3">
    <source>
        <dbReference type="Proteomes" id="UP000236161"/>
    </source>
</evidence>
<feature type="region of interest" description="Disordered" evidence="1">
    <location>
        <begin position="1"/>
        <end position="20"/>
    </location>
</feature>